<name>J7T693_STRSL</name>
<dbReference type="Gene3D" id="3.30.1180.10">
    <property type="match status" value="1"/>
</dbReference>
<keyword evidence="2" id="KW-0446">Lipid-binding</keyword>
<dbReference type="GO" id="GO:0008289">
    <property type="term" value="F:lipid binding"/>
    <property type="evidence" value="ECO:0007669"/>
    <property type="project" value="UniProtKB-KW"/>
</dbReference>
<comment type="function">
    <text evidence="1">May bind long-chain fatty acids, such as palmitate, and may play a role in lipid transport or fatty acid metabolism.</text>
</comment>
<dbReference type="PANTHER" id="PTHR33434">
    <property type="entry name" value="DEGV DOMAIN-CONTAINING PROTEIN DR_1986-RELATED"/>
    <property type="match status" value="1"/>
</dbReference>
<evidence type="ECO:0000313" key="3">
    <source>
        <dbReference type="EMBL" id="EJO16475.1"/>
    </source>
</evidence>
<sequence length="293" mass="32227">MPWIAQVSTWSSKMSLAVITDSSVNLPAEIQGHADVYVLDIPVIIEGQPFVEGKNLDVNQFYEQMANSEELLKTSQPNLADLDNLLMELEAEGYTHVIGLFLSSGISGFWANSQFLIEDHAKLKIAFPDTKITAAPMGAMVRNVLHWSAQGMSFENILKKLEEQVDQTTAYILVDDLNHLVKGGRLSNGSAILGNLLSIKPILNFNDEGKIVVFEKVRTEKKAVKRLVALAEENREMELSILHTNAPEKAEEFKRQLEAQGISVSTVVSLCAVIATHLGEGALVLGLTPKFTK</sequence>
<dbReference type="SUPFAM" id="SSF82549">
    <property type="entry name" value="DAK1/DegV-like"/>
    <property type="match status" value="1"/>
</dbReference>
<evidence type="ECO:0000256" key="1">
    <source>
        <dbReference type="ARBA" id="ARBA00003238"/>
    </source>
</evidence>
<dbReference type="InterPro" id="IPR003797">
    <property type="entry name" value="DegV"/>
</dbReference>
<dbReference type="PATRIC" id="fig|1200793.3.peg.373"/>
<protein>
    <submittedName>
        <fullName evidence="3">Fatty acid-binding protein, DegV family</fullName>
    </submittedName>
</protein>
<dbReference type="EMBL" id="ALIF01000001">
    <property type="protein sequence ID" value="EJO16475.1"/>
    <property type="molecule type" value="Genomic_DNA"/>
</dbReference>
<dbReference type="PANTHER" id="PTHR33434:SF2">
    <property type="entry name" value="FATTY ACID-BINDING PROTEIN TM_1468"/>
    <property type="match status" value="1"/>
</dbReference>
<comment type="caution">
    <text evidence="3">The sequence shown here is derived from an EMBL/GenBank/DDBJ whole genome shotgun (WGS) entry which is preliminary data.</text>
</comment>
<dbReference type="AlphaFoldDB" id="J7T693"/>
<evidence type="ECO:0000256" key="2">
    <source>
        <dbReference type="ARBA" id="ARBA00023121"/>
    </source>
</evidence>
<dbReference type="Proteomes" id="UP000006983">
    <property type="component" value="Unassembled WGS sequence"/>
</dbReference>
<reference evidence="3 4" key="1">
    <citation type="journal article" date="2012" name="J. Bacteriol.">
        <title>Genome Sequence of the Lantibiotic Bacteriocin Producer Streptococcus salivarius Strain K12.</title>
        <authorList>
            <person name="Barretto C."/>
            <person name="Alvarez-Martin P."/>
            <person name="Foata F."/>
            <person name="Renault P."/>
            <person name="Berger B."/>
        </authorList>
    </citation>
    <scope>NUCLEOTIDE SEQUENCE [LARGE SCALE GENOMIC DNA]</scope>
    <source>
        <strain evidence="3 4">K12</strain>
    </source>
</reference>
<dbReference type="Pfam" id="PF02645">
    <property type="entry name" value="DegV"/>
    <property type="match status" value="1"/>
</dbReference>
<dbReference type="InterPro" id="IPR050270">
    <property type="entry name" value="DegV_domain_contain"/>
</dbReference>
<gene>
    <name evidence="3" type="ORF">RSSL_02179</name>
</gene>
<proteinExistence type="predicted"/>
<organism evidence="3 4">
    <name type="scientific">Streptococcus salivarius K12</name>
    <dbReference type="NCBI Taxonomy" id="1200793"/>
    <lineage>
        <taxon>Bacteria</taxon>
        <taxon>Bacillati</taxon>
        <taxon>Bacillota</taxon>
        <taxon>Bacilli</taxon>
        <taxon>Lactobacillales</taxon>
        <taxon>Streptococcaceae</taxon>
        <taxon>Streptococcus</taxon>
    </lineage>
</organism>
<dbReference type="Gene3D" id="3.40.50.10170">
    <property type="match status" value="1"/>
</dbReference>
<evidence type="ECO:0000313" key="4">
    <source>
        <dbReference type="Proteomes" id="UP000006983"/>
    </source>
</evidence>
<dbReference type="PROSITE" id="PS51482">
    <property type="entry name" value="DEGV"/>
    <property type="match status" value="1"/>
</dbReference>
<dbReference type="NCBIfam" id="TIGR00762">
    <property type="entry name" value="DegV"/>
    <property type="match status" value="1"/>
</dbReference>
<accession>J7T693</accession>
<keyword evidence="4" id="KW-1185">Reference proteome</keyword>
<dbReference type="InterPro" id="IPR043168">
    <property type="entry name" value="DegV_C"/>
</dbReference>